<proteinExistence type="predicted"/>
<evidence type="ECO:0000313" key="2">
    <source>
        <dbReference type="Proteomes" id="UP000789366"/>
    </source>
</evidence>
<keyword evidence="2" id="KW-1185">Reference proteome</keyword>
<reference evidence="1" key="1">
    <citation type="submission" date="2021-06" db="EMBL/GenBank/DDBJ databases">
        <authorList>
            <person name="Kallberg Y."/>
            <person name="Tangrot J."/>
            <person name="Rosling A."/>
        </authorList>
    </citation>
    <scope>NUCLEOTIDE SEQUENCE</scope>
    <source>
        <strain evidence="1">28 12/20/2015</strain>
    </source>
</reference>
<protein>
    <submittedName>
        <fullName evidence="1">2640_t:CDS:1</fullName>
    </submittedName>
</protein>
<name>A0ACA9KI15_9GLOM</name>
<dbReference type="EMBL" id="CAJVPW010001058">
    <property type="protein sequence ID" value="CAG8474069.1"/>
    <property type="molecule type" value="Genomic_DNA"/>
</dbReference>
<sequence length="924" mass="108695">MLASPSVQIEIEAEIRKYVAVSPKGDFVVEFVVKENFEFELKIHITEILNNKDVGDRISSKSKLSGIPTTFEFTKGQLDLINNGRTNILRWSVAVSDKSTEFRILAISCVNLEDMKYYKKNSSEMHLSETKTNGFTFVFIIDDNYSISNIEEKSSIEYGGIVELFSSQNDEYFLMILTLSGICKYHIKDKSINDKNLQRLKYPRRTYNAIINNINARFDDYDFDKACYVAYYSICEYIESCLHKHYFLVDTIKEGLEYMELYDLKTNQLVNIFKRRNLDQSVLLDLSTLSYTISDNNRLLAYVPSSTGDIIIYSVESGIEIAKIEHFINIKDAFGQIFIDFFGEKLLIYHSKDEWFVWNIFGSLQDSVKLGNPGFIVELPLAKKFGVQRSNSSIVVDMGSELVIYDDLIIDKYLQYLKKNGEQHWKQLPIEYFSMQNLYNHILNLHNKSSIEKLDKYFSKKSLQSSYKNITLEKLDIAPHEKLNLEALDKNYVIIEPWSTESFGSFGSFGRPRYSFYLDEEKKKLLLIGSHTIQVWHRYDQGHKKKRSLEFIHIPLSHLHNIFELDMKKLDLQVIKVIDFKYCTGKFKLSIQINDEYFSAYKKLEQFLNKDKKLRFNDIIKQTRRIIFRFIRLHPTAWRLLDIRFDLMSVLIETGDYELVYSILSSKKLTHVPQYFSWSDWPDRKNTIRTALSDRNMLALLLDYYTKHAEDNIGWMNTVADVIPELYKSNKTKEEKKGDKIGWMNTVHKLYKSFIIFHKIESYTYYAQMLFYNSRFGDKKLDLLSFEFLKISPELDGLLKVFIPITQLIPQDSELDLQEIEIRTEFNIIIVDFIYDFALLERSLELNEIDSKFKDKLNAKYICYSDDPSITDSWKKKSEQMKLKLNSKLSKLRISDFETWTTESCEFIWKKEIETVDSPPEDND</sequence>
<organism evidence="1 2">
    <name type="scientific">Cetraspora pellucida</name>
    <dbReference type="NCBI Taxonomy" id="1433469"/>
    <lineage>
        <taxon>Eukaryota</taxon>
        <taxon>Fungi</taxon>
        <taxon>Fungi incertae sedis</taxon>
        <taxon>Mucoromycota</taxon>
        <taxon>Glomeromycotina</taxon>
        <taxon>Glomeromycetes</taxon>
        <taxon>Diversisporales</taxon>
        <taxon>Gigasporaceae</taxon>
        <taxon>Cetraspora</taxon>
    </lineage>
</organism>
<accession>A0ACA9KI15</accession>
<evidence type="ECO:0000313" key="1">
    <source>
        <dbReference type="EMBL" id="CAG8474069.1"/>
    </source>
</evidence>
<gene>
    <name evidence="1" type="ORF">SPELUC_LOCUS1827</name>
</gene>
<dbReference type="Proteomes" id="UP000789366">
    <property type="component" value="Unassembled WGS sequence"/>
</dbReference>
<comment type="caution">
    <text evidence="1">The sequence shown here is derived from an EMBL/GenBank/DDBJ whole genome shotgun (WGS) entry which is preliminary data.</text>
</comment>